<sequence>MGFRDIHAFNLAMLAKQAWQLIKETLSLFYWVYKARYFPHYSFMEVELGSNPSFVWRSLLQAHDMIREGHPPSKENSSVAQDQGLWKRLWSLNVPPKVWTFMWRACYNVLPTKSKLAWQKVQIDPKCFFRGQKDETTKSILWECPFASNVWALVWGELQKSNSVAKNFFILARHMIQSLDRKELKLWVITSWSITSCSLWNARNHFQFKHVQTHPSEIFKQADSLLKEYQRLAKFLPHR</sequence>
<dbReference type="EnsemblPlants" id="QL10p062870:mrna">
    <property type="protein sequence ID" value="QL10p062870:mrna"/>
    <property type="gene ID" value="QL10p062870"/>
</dbReference>
<dbReference type="Gramene" id="QL10p062870:mrna">
    <property type="protein sequence ID" value="QL10p062870:mrna"/>
    <property type="gene ID" value="QL10p062870"/>
</dbReference>
<dbReference type="Pfam" id="PF13966">
    <property type="entry name" value="zf-RVT"/>
    <property type="match status" value="1"/>
</dbReference>
<evidence type="ECO:0000259" key="1">
    <source>
        <dbReference type="Pfam" id="PF13966"/>
    </source>
</evidence>
<proteinExistence type="predicted"/>
<dbReference type="AlphaFoldDB" id="A0A7N2MUS5"/>
<evidence type="ECO:0000313" key="2">
    <source>
        <dbReference type="EnsemblPlants" id="QL10p062870:mrna"/>
    </source>
</evidence>
<feature type="domain" description="Reverse transcriptase zinc-binding" evidence="1">
    <location>
        <begin position="81"/>
        <end position="151"/>
    </location>
</feature>
<accession>A0A7N2MUS5</accession>
<dbReference type="EMBL" id="LRBV02000010">
    <property type="status" value="NOT_ANNOTATED_CDS"/>
    <property type="molecule type" value="Genomic_DNA"/>
</dbReference>
<protein>
    <recommendedName>
        <fullName evidence="1">Reverse transcriptase zinc-binding domain-containing protein</fullName>
    </recommendedName>
</protein>
<dbReference type="InParanoid" id="A0A7N2MUS5"/>
<reference evidence="2 3" key="1">
    <citation type="journal article" date="2016" name="G3 (Bethesda)">
        <title>First Draft Assembly and Annotation of the Genome of a California Endemic Oak Quercus lobata Nee (Fagaceae).</title>
        <authorList>
            <person name="Sork V.L."/>
            <person name="Fitz-Gibbon S.T."/>
            <person name="Puiu D."/>
            <person name="Crepeau M."/>
            <person name="Gugger P.F."/>
            <person name="Sherman R."/>
            <person name="Stevens K."/>
            <person name="Langley C.H."/>
            <person name="Pellegrini M."/>
            <person name="Salzberg S.L."/>
        </authorList>
    </citation>
    <scope>NUCLEOTIDE SEQUENCE [LARGE SCALE GENOMIC DNA]</scope>
    <source>
        <strain evidence="2 3">cv. SW786</strain>
    </source>
</reference>
<dbReference type="Proteomes" id="UP000594261">
    <property type="component" value="Chromosome 10"/>
</dbReference>
<reference evidence="2" key="2">
    <citation type="submission" date="2021-01" db="UniProtKB">
        <authorList>
            <consortium name="EnsemblPlants"/>
        </authorList>
    </citation>
    <scope>IDENTIFICATION</scope>
</reference>
<organism evidence="2 3">
    <name type="scientific">Quercus lobata</name>
    <name type="common">Valley oak</name>
    <dbReference type="NCBI Taxonomy" id="97700"/>
    <lineage>
        <taxon>Eukaryota</taxon>
        <taxon>Viridiplantae</taxon>
        <taxon>Streptophyta</taxon>
        <taxon>Embryophyta</taxon>
        <taxon>Tracheophyta</taxon>
        <taxon>Spermatophyta</taxon>
        <taxon>Magnoliopsida</taxon>
        <taxon>eudicotyledons</taxon>
        <taxon>Gunneridae</taxon>
        <taxon>Pentapetalae</taxon>
        <taxon>rosids</taxon>
        <taxon>fabids</taxon>
        <taxon>Fagales</taxon>
        <taxon>Fagaceae</taxon>
        <taxon>Quercus</taxon>
    </lineage>
</organism>
<dbReference type="InterPro" id="IPR026960">
    <property type="entry name" value="RVT-Znf"/>
</dbReference>
<name>A0A7N2MUS5_QUELO</name>
<evidence type="ECO:0000313" key="3">
    <source>
        <dbReference type="Proteomes" id="UP000594261"/>
    </source>
</evidence>
<keyword evidence="3" id="KW-1185">Reference proteome</keyword>